<feature type="compositionally biased region" description="Acidic residues" evidence="3">
    <location>
        <begin position="12"/>
        <end position="29"/>
    </location>
</feature>
<proteinExistence type="predicted"/>
<keyword evidence="5" id="KW-1185">Reference proteome</keyword>
<reference evidence="4" key="1">
    <citation type="journal article" date="2023" name="G3 (Bethesda)">
        <title>Whole genome assembly and annotation of the endangered Caribbean coral Acropora cervicornis.</title>
        <authorList>
            <person name="Selwyn J.D."/>
            <person name="Vollmer S.V."/>
        </authorList>
    </citation>
    <scope>NUCLEOTIDE SEQUENCE</scope>
    <source>
        <strain evidence="4">K2</strain>
    </source>
</reference>
<dbReference type="GO" id="GO:0005524">
    <property type="term" value="F:ATP binding"/>
    <property type="evidence" value="ECO:0007669"/>
    <property type="project" value="UniProtKB-KW"/>
</dbReference>
<evidence type="ECO:0000256" key="2">
    <source>
        <dbReference type="ARBA" id="ARBA00022840"/>
    </source>
</evidence>
<dbReference type="EMBL" id="JARQWQ010000170">
    <property type="protein sequence ID" value="KAK2547725.1"/>
    <property type="molecule type" value="Genomic_DNA"/>
</dbReference>
<evidence type="ECO:0000313" key="5">
    <source>
        <dbReference type="Proteomes" id="UP001249851"/>
    </source>
</evidence>
<feature type="region of interest" description="Disordered" evidence="3">
    <location>
        <begin position="1"/>
        <end position="34"/>
    </location>
</feature>
<reference evidence="4" key="2">
    <citation type="journal article" date="2023" name="Science">
        <title>Genomic signatures of disease resistance in endangered staghorn corals.</title>
        <authorList>
            <person name="Vollmer S.V."/>
            <person name="Selwyn J.D."/>
            <person name="Despard B.A."/>
            <person name="Roesel C.L."/>
        </authorList>
    </citation>
    <scope>NUCLEOTIDE SEQUENCE</scope>
    <source>
        <strain evidence="4">K2</strain>
    </source>
</reference>
<name>A0AAD9PRI6_ACRCE</name>
<protein>
    <submittedName>
        <fullName evidence="4">Midasin</fullName>
    </submittedName>
</protein>
<dbReference type="GO" id="GO:0030687">
    <property type="term" value="C:preribosome, large subunit precursor"/>
    <property type="evidence" value="ECO:0007669"/>
    <property type="project" value="TreeGrafter"/>
</dbReference>
<dbReference type="PANTHER" id="PTHR48103:SF2">
    <property type="entry name" value="MIDASIN"/>
    <property type="match status" value="1"/>
</dbReference>
<dbReference type="Proteomes" id="UP001249851">
    <property type="component" value="Unassembled WGS sequence"/>
</dbReference>
<evidence type="ECO:0000313" key="4">
    <source>
        <dbReference type="EMBL" id="KAK2547725.1"/>
    </source>
</evidence>
<dbReference type="GO" id="GO:0000055">
    <property type="term" value="P:ribosomal large subunit export from nucleus"/>
    <property type="evidence" value="ECO:0007669"/>
    <property type="project" value="TreeGrafter"/>
</dbReference>
<dbReference type="GO" id="GO:0000027">
    <property type="term" value="P:ribosomal large subunit assembly"/>
    <property type="evidence" value="ECO:0007669"/>
    <property type="project" value="TreeGrafter"/>
</dbReference>
<accession>A0AAD9PRI6</accession>
<keyword evidence="1" id="KW-0547">Nucleotide-binding</keyword>
<gene>
    <name evidence="4" type="ORF">P5673_032246</name>
</gene>
<sequence>MLPPVKPRSTEDTEQEEEAETENREEDMETNNPEEITADRLLSTYHSSEIALAFERMDISSLDPDKLRSVLEHQLAHWSNLDRGTIEEQQVAQEAWRKYEFLAAGLSQELCEQLRLVLEPALASKLKYEKCLTPNNLTTLAPTTPQQPLTDDSLGDYRSGKRLNMRKVIPYIASQFRKDKIWLRRTKPSKRQYQIMLAVDDSSR</sequence>
<dbReference type="PANTHER" id="PTHR48103">
    <property type="entry name" value="MIDASIN-RELATED"/>
    <property type="match status" value="1"/>
</dbReference>
<dbReference type="AlphaFoldDB" id="A0AAD9PRI6"/>
<comment type="caution">
    <text evidence="4">The sequence shown here is derived from an EMBL/GenBank/DDBJ whole genome shotgun (WGS) entry which is preliminary data.</text>
</comment>
<evidence type="ECO:0000256" key="3">
    <source>
        <dbReference type="SAM" id="MobiDB-lite"/>
    </source>
</evidence>
<evidence type="ECO:0000256" key="1">
    <source>
        <dbReference type="ARBA" id="ARBA00022741"/>
    </source>
</evidence>
<organism evidence="4 5">
    <name type="scientific">Acropora cervicornis</name>
    <name type="common">Staghorn coral</name>
    <dbReference type="NCBI Taxonomy" id="6130"/>
    <lineage>
        <taxon>Eukaryota</taxon>
        <taxon>Metazoa</taxon>
        <taxon>Cnidaria</taxon>
        <taxon>Anthozoa</taxon>
        <taxon>Hexacorallia</taxon>
        <taxon>Scleractinia</taxon>
        <taxon>Astrocoeniina</taxon>
        <taxon>Acroporidae</taxon>
        <taxon>Acropora</taxon>
    </lineage>
</organism>
<keyword evidence="2" id="KW-0067">ATP-binding</keyword>
<dbReference type="GO" id="GO:0005634">
    <property type="term" value="C:nucleus"/>
    <property type="evidence" value="ECO:0007669"/>
    <property type="project" value="TreeGrafter"/>
</dbReference>